<dbReference type="Pfam" id="PF00957">
    <property type="entry name" value="Synaptobrevin"/>
    <property type="match status" value="1"/>
</dbReference>
<keyword evidence="5" id="KW-1185">Reference proteome</keyword>
<evidence type="ECO:0000256" key="1">
    <source>
        <dbReference type="PROSITE-ProRule" id="PRU00290"/>
    </source>
</evidence>
<dbReference type="SUPFAM" id="SSF58038">
    <property type="entry name" value="SNARE fusion complex"/>
    <property type="match status" value="1"/>
</dbReference>
<organism evidence="4 5">
    <name type="scientific">Thalassiosira oceanica</name>
    <name type="common">Marine diatom</name>
    <dbReference type="NCBI Taxonomy" id="159749"/>
    <lineage>
        <taxon>Eukaryota</taxon>
        <taxon>Sar</taxon>
        <taxon>Stramenopiles</taxon>
        <taxon>Ochrophyta</taxon>
        <taxon>Bacillariophyta</taxon>
        <taxon>Coscinodiscophyceae</taxon>
        <taxon>Thalassiosirophycidae</taxon>
        <taxon>Thalassiosirales</taxon>
        <taxon>Thalassiosiraceae</taxon>
        <taxon>Thalassiosira</taxon>
    </lineage>
</organism>
<dbReference type="Gene3D" id="1.20.5.110">
    <property type="match status" value="1"/>
</dbReference>
<dbReference type="InterPro" id="IPR001388">
    <property type="entry name" value="Synaptobrevin-like"/>
</dbReference>
<name>K0T480_THAOC</name>
<dbReference type="PRINTS" id="PR00219">
    <property type="entry name" value="SYNAPTOBREVN"/>
</dbReference>
<feature type="domain" description="V-SNARE coiled-coil homology" evidence="3">
    <location>
        <begin position="150"/>
        <end position="210"/>
    </location>
</feature>
<dbReference type="InterPro" id="IPR016444">
    <property type="entry name" value="Synaptobrevin/VAMP"/>
</dbReference>
<dbReference type="GO" id="GO:0016192">
    <property type="term" value="P:vesicle-mediated transport"/>
    <property type="evidence" value="ECO:0007669"/>
    <property type="project" value="InterPro"/>
</dbReference>
<evidence type="ECO:0000313" key="5">
    <source>
        <dbReference type="Proteomes" id="UP000266841"/>
    </source>
</evidence>
<proteinExistence type="predicted"/>
<dbReference type="GO" id="GO:0016020">
    <property type="term" value="C:membrane"/>
    <property type="evidence" value="ECO:0007669"/>
    <property type="project" value="InterPro"/>
</dbReference>
<dbReference type="eggNOG" id="ENOG502SGRC">
    <property type="taxonomic scope" value="Eukaryota"/>
</dbReference>
<keyword evidence="2" id="KW-1133">Transmembrane helix</keyword>
<feature type="transmembrane region" description="Helical" evidence="2">
    <location>
        <begin position="214"/>
        <end position="235"/>
    </location>
</feature>
<gene>
    <name evidence="4" type="ORF">THAOC_14036</name>
</gene>
<sequence>MASPSTGGASRTAIAWSCVSRDGTILAEAGEDDGKGKVIRTARRISMMAPTCGWEKCWTLKDAPFRGLKLHQVEIDEDSEKTVVWSFSCVYNKKSIGEDCAKAFLSKLLAITEPLRLCPWWLEGGTLAAQPSFAPTLKQQLETWDEYDAKLFAMNQQVEETKQIMADNIESMFKRGERLEDLKDEAQELSQMSRVFKKNARKVKRVKAWANAKYGVMIGTAVTGAAAVVIVPPLIALL</sequence>
<evidence type="ECO:0000259" key="3">
    <source>
        <dbReference type="PROSITE" id="PS50892"/>
    </source>
</evidence>
<keyword evidence="1" id="KW-0175">Coiled coil</keyword>
<dbReference type="PANTHER" id="PTHR45701">
    <property type="entry name" value="SYNAPTOBREVIN FAMILY MEMBER"/>
    <property type="match status" value="1"/>
</dbReference>
<protein>
    <recommendedName>
        <fullName evidence="3">V-SNARE coiled-coil homology domain-containing protein</fullName>
    </recommendedName>
</protein>
<dbReference type="CDD" id="cd15843">
    <property type="entry name" value="R-SNARE"/>
    <property type="match status" value="1"/>
</dbReference>
<comment type="caution">
    <text evidence="4">The sequence shown here is derived from an EMBL/GenBank/DDBJ whole genome shotgun (WGS) entry which is preliminary data.</text>
</comment>
<keyword evidence="2" id="KW-0812">Transmembrane</keyword>
<evidence type="ECO:0000256" key="2">
    <source>
        <dbReference type="SAM" id="Phobius"/>
    </source>
</evidence>
<keyword evidence="2" id="KW-0472">Membrane</keyword>
<dbReference type="InterPro" id="IPR042855">
    <property type="entry name" value="V_SNARE_CC"/>
</dbReference>
<evidence type="ECO:0000313" key="4">
    <source>
        <dbReference type="EMBL" id="EJK65147.1"/>
    </source>
</evidence>
<dbReference type="AlphaFoldDB" id="K0T480"/>
<dbReference type="OrthoDB" id="45403at2759"/>
<dbReference type="Proteomes" id="UP000266841">
    <property type="component" value="Unassembled WGS sequence"/>
</dbReference>
<accession>K0T480</accession>
<dbReference type="OMA" id="IMADNIE"/>
<reference evidence="4 5" key="1">
    <citation type="journal article" date="2012" name="Genome Biol.">
        <title>Genome and low-iron response of an oceanic diatom adapted to chronic iron limitation.</title>
        <authorList>
            <person name="Lommer M."/>
            <person name="Specht M."/>
            <person name="Roy A.S."/>
            <person name="Kraemer L."/>
            <person name="Andreson R."/>
            <person name="Gutowska M.A."/>
            <person name="Wolf J."/>
            <person name="Bergner S.V."/>
            <person name="Schilhabel M.B."/>
            <person name="Klostermeier U.C."/>
            <person name="Beiko R.G."/>
            <person name="Rosenstiel P."/>
            <person name="Hippler M."/>
            <person name="Laroche J."/>
        </authorList>
    </citation>
    <scope>NUCLEOTIDE SEQUENCE [LARGE SCALE GENOMIC DNA]</scope>
    <source>
        <strain evidence="4 5">CCMP1005</strain>
    </source>
</reference>
<dbReference type="PROSITE" id="PS50892">
    <property type="entry name" value="V_SNARE"/>
    <property type="match status" value="1"/>
</dbReference>
<dbReference type="EMBL" id="AGNL01016310">
    <property type="protein sequence ID" value="EJK65147.1"/>
    <property type="molecule type" value="Genomic_DNA"/>
</dbReference>